<sequence length="142" mass="16097">MKGGECRGYKIIGVGGKLGKGRWHIPENCAGRNSGEESRSFKGARFGVEGNWDEWGLGHVEGVTPRVCKTGELSVHEDWDSDGAFNEYHGTDYYRIVRNNSPSFKRWDKAEGMGRMVKRMERICFNDEDFLILDDVMEADEA</sequence>
<organism evidence="1 2">
    <name type="scientific">Triparma retinervis</name>
    <dbReference type="NCBI Taxonomy" id="2557542"/>
    <lineage>
        <taxon>Eukaryota</taxon>
        <taxon>Sar</taxon>
        <taxon>Stramenopiles</taxon>
        <taxon>Ochrophyta</taxon>
        <taxon>Bolidophyceae</taxon>
        <taxon>Parmales</taxon>
        <taxon>Triparmaceae</taxon>
        <taxon>Triparma</taxon>
    </lineage>
</organism>
<evidence type="ECO:0000313" key="2">
    <source>
        <dbReference type="Proteomes" id="UP001165082"/>
    </source>
</evidence>
<dbReference type="AlphaFoldDB" id="A0A9W6ZFC0"/>
<accession>A0A9W6ZFC0</accession>
<dbReference type="Proteomes" id="UP001165082">
    <property type="component" value="Unassembled WGS sequence"/>
</dbReference>
<proteinExistence type="predicted"/>
<dbReference type="EMBL" id="BRXZ01000634">
    <property type="protein sequence ID" value="GMH49479.1"/>
    <property type="molecule type" value="Genomic_DNA"/>
</dbReference>
<name>A0A9W6ZFC0_9STRA</name>
<evidence type="ECO:0000313" key="1">
    <source>
        <dbReference type="EMBL" id="GMH49479.1"/>
    </source>
</evidence>
<dbReference type="OrthoDB" id="10331298at2759"/>
<comment type="caution">
    <text evidence="1">The sequence shown here is derived from an EMBL/GenBank/DDBJ whole genome shotgun (WGS) entry which is preliminary data.</text>
</comment>
<gene>
    <name evidence="1" type="ORF">TrRE_jg12009</name>
</gene>
<protein>
    <submittedName>
        <fullName evidence="1">Uncharacterized protein</fullName>
    </submittedName>
</protein>
<reference evidence="1" key="1">
    <citation type="submission" date="2022-07" db="EMBL/GenBank/DDBJ databases">
        <title>Genome analysis of Parmales, a sister group of diatoms, reveals the evolutionary specialization of diatoms from phago-mixotrophs to photoautotrophs.</title>
        <authorList>
            <person name="Ban H."/>
            <person name="Sato S."/>
            <person name="Yoshikawa S."/>
            <person name="Kazumasa Y."/>
            <person name="Nakamura Y."/>
            <person name="Ichinomiya M."/>
            <person name="Saitoh K."/>
            <person name="Sato N."/>
            <person name="Blanc-Mathieu R."/>
            <person name="Endo H."/>
            <person name="Kuwata A."/>
            <person name="Ogata H."/>
        </authorList>
    </citation>
    <scope>NUCLEOTIDE SEQUENCE</scope>
</reference>
<keyword evidence="2" id="KW-1185">Reference proteome</keyword>